<dbReference type="SUPFAM" id="SSF57667">
    <property type="entry name" value="beta-beta-alpha zinc fingers"/>
    <property type="match status" value="1"/>
</dbReference>
<proteinExistence type="predicted"/>
<dbReference type="GeneID" id="108083008"/>
<evidence type="ECO:0000313" key="11">
    <source>
        <dbReference type="RefSeq" id="XP_017034121.1"/>
    </source>
</evidence>
<evidence type="ECO:0000313" key="10">
    <source>
        <dbReference type="Proteomes" id="UP001652661"/>
    </source>
</evidence>
<keyword evidence="5" id="KW-0805">Transcription regulation</keyword>
<evidence type="ECO:0000256" key="8">
    <source>
        <dbReference type="SAM" id="MobiDB-lite"/>
    </source>
</evidence>
<name>A0A6P4JF21_DROKI</name>
<organism evidence="10 11">
    <name type="scientific">Drosophila kikkawai</name>
    <name type="common">Fruit fly</name>
    <dbReference type="NCBI Taxonomy" id="30033"/>
    <lineage>
        <taxon>Eukaryota</taxon>
        <taxon>Metazoa</taxon>
        <taxon>Ecdysozoa</taxon>
        <taxon>Arthropoda</taxon>
        <taxon>Hexapoda</taxon>
        <taxon>Insecta</taxon>
        <taxon>Pterygota</taxon>
        <taxon>Neoptera</taxon>
        <taxon>Endopterygota</taxon>
        <taxon>Diptera</taxon>
        <taxon>Brachycera</taxon>
        <taxon>Muscomorpha</taxon>
        <taxon>Ephydroidea</taxon>
        <taxon>Drosophilidae</taxon>
        <taxon>Drosophila</taxon>
        <taxon>Sophophora</taxon>
    </lineage>
</organism>
<evidence type="ECO:0000256" key="4">
    <source>
        <dbReference type="ARBA" id="ARBA00022833"/>
    </source>
</evidence>
<feature type="region of interest" description="Disordered" evidence="8">
    <location>
        <begin position="139"/>
        <end position="173"/>
    </location>
</feature>
<evidence type="ECO:0000259" key="9">
    <source>
        <dbReference type="PROSITE" id="PS50157"/>
    </source>
</evidence>
<dbReference type="Proteomes" id="UP001652661">
    <property type="component" value="Chromosome 3L"/>
</dbReference>
<evidence type="ECO:0000256" key="6">
    <source>
        <dbReference type="ARBA" id="ARBA00023163"/>
    </source>
</evidence>
<dbReference type="SMART" id="SM00355">
    <property type="entry name" value="ZnF_C2H2"/>
    <property type="match status" value="5"/>
</dbReference>
<keyword evidence="2" id="KW-0677">Repeat</keyword>
<dbReference type="InterPro" id="IPR036236">
    <property type="entry name" value="Znf_C2H2_sf"/>
</dbReference>
<feature type="domain" description="C2H2-type" evidence="9">
    <location>
        <begin position="238"/>
        <end position="267"/>
    </location>
</feature>
<evidence type="ECO:0000256" key="5">
    <source>
        <dbReference type="ARBA" id="ARBA00023015"/>
    </source>
</evidence>
<evidence type="ECO:0000256" key="3">
    <source>
        <dbReference type="ARBA" id="ARBA00022771"/>
    </source>
</evidence>
<dbReference type="PANTHER" id="PTHR24379:SF121">
    <property type="entry name" value="C2H2-TYPE DOMAIN-CONTAINING PROTEIN"/>
    <property type="match status" value="1"/>
</dbReference>
<gene>
    <name evidence="11" type="primary">LOC108083008</name>
</gene>
<dbReference type="OrthoDB" id="7862877at2759"/>
<keyword evidence="6" id="KW-0804">Transcription</keyword>
<reference evidence="11" key="1">
    <citation type="submission" date="2025-08" db="UniProtKB">
        <authorList>
            <consortium name="RefSeq"/>
        </authorList>
    </citation>
    <scope>IDENTIFICATION</scope>
    <source>
        <strain evidence="11">14028-0561.14</strain>
        <tissue evidence="11">Whole fly</tissue>
    </source>
</reference>
<evidence type="ECO:0000256" key="7">
    <source>
        <dbReference type="PROSITE-ProRule" id="PRU00042"/>
    </source>
</evidence>
<dbReference type="GO" id="GO:0008270">
    <property type="term" value="F:zinc ion binding"/>
    <property type="evidence" value="ECO:0007669"/>
    <property type="project" value="UniProtKB-KW"/>
</dbReference>
<sequence length="402" mass="46197">MNNSCKMSDNVLCKLCHDNLAVNVDLKVESASRKLLQRLLNSYEIDVSVLEEQSSICKQCFGLVLHMSETLEKWSKAQEVLKAIPLDIDDSKIFQIKLEPDSDAQFSEIQEEFLPEDNVMSIKVEEPQTDDIEIIEGDEDPIEELSSDDTLSSDDEVVSSEESDKEMSADKANTDWRSNPQNFFCVCLGPDGLALTILFKDKTKESNIRMLCTCCNQLFATLSDIQKHASKSRALPEYWCGVCDAIYPSFFELKVHERIKKHSRPKTRAMVMRCLKCGTRSKQLSEAIRHENEAHDKSSLECHKCRVTFEVREFFQKHLLKHQTYLCRYPNCSTRYRSLPGYTKHLAWHNNHRSECPIDGCTVIMNPRGHDLHLRTHLSPQARASLARASLVKRKRQAHNSW</sequence>
<dbReference type="AlphaFoldDB" id="A0A6P4JF21"/>
<evidence type="ECO:0000256" key="2">
    <source>
        <dbReference type="ARBA" id="ARBA00022737"/>
    </source>
</evidence>
<accession>A0A6P4JF21</accession>
<keyword evidence="4" id="KW-0862">Zinc</keyword>
<protein>
    <submittedName>
        <fullName evidence="11">Zinc finger protein 200-like</fullName>
    </submittedName>
</protein>
<dbReference type="PROSITE" id="PS00028">
    <property type="entry name" value="ZINC_FINGER_C2H2_1"/>
    <property type="match status" value="3"/>
</dbReference>
<dbReference type="PANTHER" id="PTHR24379">
    <property type="entry name" value="KRAB AND ZINC FINGER DOMAIN-CONTAINING"/>
    <property type="match status" value="1"/>
</dbReference>
<keyword evidence="3 7" id="KW-0863">Zinc-finger</keyword>
<keyword evidence="10" id="KW-1185">Reference proteome</keyword>
<dbReference type="InterPro" id="IPR013087">
    <property type="entry name" value="Znf_C2H2_type"/>
</dbReference>
<keyword evidence="1" id="KW-0479">Metal-binding</keyword>
<dbReference type="RefSeq" id="XP_017034121.1">
    <property type="nucleotide sequence ID" value="XM_017178632.3"/>
</dbReference>
<evidence type="ECO:0000256" key="1">
    <source>
        <dbReference type="ARBA" id="ARBA00022723"/>
    </source>
</evidence>
<dbReference type="PROSITE" id="PS50157">
    <property type="entry name" value="ZINC_FINGER_C2H2_2"/>
    <property type="match status" value="1"/>
</dbReference>
<feature type="compositionally biased region" description="Acidic residues" evidence="8">
    <location>
        <begin position="139"/>
        <end position="164"/>
    </location>
</feature>